<feature type="transmembrane region" description="Helical" evidence="9">
    <location>
        <begin position="313"/>
        <end position="332"/>
    </location>
</feature>
<feature type="transmembrane region" description="Helical" evidence="9">
    <location>
        <begin position="280"/>
        <end position="301"/>
    </location>
</feature>
<accession>L7FHZ5</accession>
<dbReference type="Pfam" id="PF02378">
    <property type="entry name" value="PTS_EIIC"/>
    <property type="match status" value="1"/>
</dbReference>
<keyword evidence="7 9" id="KW-1133">Transmembrane helix</keyword>
<evidence type="ECO:0000256" key="8">
    <source>
        <dbReference type="ARBA" id="ARBA00023136"/>
    </source>
</evidence>
<evidence type="ECO:0000256" key="4">
    <source>
        <dbReference type="ARBA" id="ARBA00022597"/>
    </source>
</evidence>
<proteinExistence type="predicted"/>
<evidence type="ECO:0000256" key="3">
    <source>
        <dbReference type="ARBA" id="ARBA00022475"/>
    </source>
</evidence>
<keyword evidence="12" id="KW-1185">Reference proteome</keyword>
<dbReference type="PANTHER" id="PTHR30009:SF4">
    <property type="entry name" value="PTS SYSTEM N-ACETYLGLUCOSAMINE-SPECIFIC EIICBA COMPONENT"/>
    <property type="match status" value="1"/>
</dbReference>
<evidence type="ECO:0000313" key="12">
    <source>
        <dbReference type="Proteomes" id="UP000010931"/>
    </source>
</evidence>
<keyword evidence="4" id="KW-0762">Sugar transport</keyword>
<feature type="transmembrane region" description="Helical" evidence="9">
    <location>
        <begin position="190"/>
        <end position="210"/>
    </location>
</feature>
<keyword evidence="3" id="KW-1003">Cell membrane</keyword>
<dbReference type="InterPro" id="IPR003352">
    <property type="entry name" value="PTS_EIIC"/>
</dbReference>
<keyword evidence="5" id="KW-0598">Phosphotransferase system</keyword>
<evidence type="ECO:0000256" key="2">
    <source>
        <dbReference type="ARBA" id="ARBA00022448"/>
    </source>
</evidence>
<reference evidence="11 12" key="1">
    <citation type="journal article" date="2011" name="Plasmid">
        <title>Streptomyces turgidiscabies Car8 contains a modular pathogenicity island that shares virulence genes with other actinobacterial plant pathogens.</title>
        <authorList>
            <person name="Huguet-Tapia J.C."/>
            <person name="Badger J.H."/>
            <person name="Loria R."/>
            <person name="Pettis G.S."/>
        </authorList>
    </citation>
    <scope>NUCLEOTIDE SEQUENCE [LARGE SCALE GENOMIC DNA]</scope>
    <source>
        <strain evidence="11 12">Car8</strain>
    </source>
</reference>
<dbReference type="PATRIC" id="fig|698760.3.peg.560"/>
<evidence type="ECO:0000256" key="6">
    <source>
        <dbReference type="ARBA" id="ARBA00022692"/>
    </source>
</evidence>
<dbReference type="GO" id="GO:0009401">
    <property type="term" value="P:phosphoenolpyruvate-dependent sugar phosphotransferase system"/>
    <property type="evidence" value="ECO:0007669"/>
    <property type="project" value="UniProtKB-KW"/>
</dbReference>
<organism evidence="11 12">
    <name type="scientific">Streptomyces turgidiscabies (strain Car8)</name>
    <dbReference type="NCBI Taxonomy" id="698760"/>
    <lineage>
        <taxon>Bacteria</taxon>
        <taxon>Bacillati</taxon>
        <taxon>Actinomycetota</taxon>
        <taxon>Actinomycetes</taxon>
        <taxon>Kitasatosporales</taxon>
        <taxon>Streptomycetaceae</taxon>
        <taxon>Streptomyces</taxon>
    </lineage>
</organism>
<evidence type="ECO:0000259" key="10">
    <source>
        <dbReference type="PROSITE" id="PS51103"/>
    </source>
</evidence>
<feature type="transmembrane region" description="Helical" evidence="9">
    <location>
        <begin position="484"/>
        <end position="504"/>
    </location>
</feature>
<evidence type="ECO:0000256" key="9">
    <source>
        <dbReference type="SAM" id="Phobius"/>
    </source>
</evidence>
<keyword evidence="2" id="KW-0813">Transport</keyword>
<dbReference type="GO" id="GO:0008982">
    <property type="term" value="F:protein-N(PI)-phosphohistidine-sugar phosphotransferase activity"/>
    <property type="evidence" value="ECO:0007669"/>
    <property type="project" value="InterPro"/>
</dbReference>
<keyword evidence="6 9" id="KW-0812">Transmembrane</keyword>
<evidence type="ECO:0000256" key="5">
    <source>
        <dbReference type="ARBA" id="ARBA00022683"/>
    </source>
</evidence>
<dbReference type="EMBL" id="AEJB01000038">
    <property type="protein sequence ID" value="ELP70799.1"/>
    <property type="molecule type" value="Genomic_DNA"/>
</dbReference>
<comment type="subcellular location">
    <subcellularLocation>
        <location evidence="1">Cell membrane</location>
        <topology evidence="1">Multi-pass membrane protein</topology>
    </subcellularLocation>
</comment>
<dbReference type="InterPro" id="IPR050429">
    <property type="entry name" value="PTS_Glucose_EIICBA"/>
</dbReference>
<feature type="transmembrane region" description="Helical" evidence="9">
    <location>
        <begin position="461"/>
        <end position="478"/>
    </location>
</feature>
<feature type="transmembrane region" description="Helical" evidence="9">
    <location>
        <begin position="159"/>
        <end position="183"/>
    </location>
</feature>
<protein>
    <submittedName>
        <fullName evidence="11">PTS system EIIC component</fullName>
    </submittedName>
</protein>
<keyword evidence="8 9" id="KW-0472">Membrane</keyword>
<name>L7FHZ5_STRT8</name>
<gene>
    <name evidence="11" type="ORF">STRTUCAR8_04348</name>
</gene>
<sequence length="526" mass="56575">MADLRERSWRTSRASRRMGFPTRYDRPRRLVYTSRTGVSKPGLQHHPDRAALAGLEDHRFPVQIVGSLCGLHRATTWSTPLSGVDHVLVGGSMSTATATAVPSKKRGSGLFQGLQKVGRSLQLPIAVLPAAGLLLRLGQADSQERFHIPADVAKVFAGAGGALLDGSFGLPLLFCIGVAIGFAKKSDGSTALAAVVGFLTYYAVIHQYPIKDGHDGATYTGTGLGGGFWQKGTEAAQAATFENPGVLGGIILGLLTAVLWQRYHRKQLVDWLGFFNGRRLVPIITAALGTVLGVLVVVGWQPIGDVITNFGEWMTGLGSFGAALFGLINRALIPIGMHQFVNSVAWFQIGDFTNSAGTVFHGDLPRFFGGDPSAGMFMTGFFPIMMFGLPAAALAIAHSARPERRKAVLGMMMSMALTSFVTGVTEPIEFTFMFIAPVLYAIHAVLTAISMAVTWALGMHMGFSFSAGFIDVFINWGISTKPWLLIPIGLVFGAVYYFVFRFAITKFNLPTPGREPEEEVEDLTKA</sequence>
<feature type="transmembrane region" description="Helical" evidence="9">
    <location>
        <begin position="374"/>
        <end position="395"/>
    </location>
</feature>
<evidence type="ECO:0000256" key="7">
    <source>
        <dbReference type="ARBA" id="ARBA00022989"/>
    </source>
</evidence>
<feature type="transmembrane region" description="Helical" evidence="9">
    <location>
        <begin position="344"/>
        <end position="362"/>
    </location>
</feature>
<feature type="transmembrane region" description="Helical" evidence="9">
    <location>
        <begin position="244"/>
        <end position="260"/>
    </location>
</feature>
<dbReference type="Proteomes" id="UP000010931">
    <property type="component" value="Unassembled WGS sequence"/>
</dbReference>
<comment type="caution">
    <text evidence="11">The sequence shown here is derived from an EMBL/GenBank/DDBJ whole genome shotgun (WGS) entry which is preliminary data.</text>
</comment>
<dbReference type="PROSITE" id="PS51103">
    <property type="entry name" value="PTS_EIIC_TYPE_1"/>
    <property type="match status" value="1"/>
</dbReference>
<feature type="transmembrane region" description="Helical" evidence="9">
    <location>
        <begin position="430"/>
        <end position="449"/>
    </location>
</feature>
<dbReference type="GO" id="GO:0005886">
    <property type="term" value="C:plasma membrane"/>
    <property type="evidence" value="ECO:0007669"/>
    <property type="project" value="UniProtKB-SubCell"/>
</dbReference>
<evidence type="ECO:0000256" key="1">
    <source>
        <dbReference type="ARBA" id="ARBA00004651"/>
    </source>
</evidence>
<dbReference type="GO" id="GO:0015764">
    <property type="term" value="P:N-acetylglucosamine transport"/>
    <property type="evidence" value="ECO:0007669"/>
    <property type="project" value="TreeGrafter"/>
</dbReference>
<dbReference type="InterPro" id="IPR013013">
    <property type="entry name" value="PTS_EIIC_1"/>
</dbReference>
<feature type="domain" description="PTS EIIC type-1" evidence="10">
    <location>
        <begin position="108"/>
        <end position="516"/>
    </location>
</feature>
<dbReference type="PANTHER" id="PTHR30009">
    <property type="entry name" value="CYTOCHROME C-TYPE SYNTHESIS PROTEIN AND PTS TRANSMEMBRANE COMPONENT"/>
    <property type="match status" value="1"/>
</dbReference>
<dbReference type="GO" id="GO:0090563">
    <property type="term" value="F:protein-phosphocysteine-sugar phosphotransferase activity"/>
    <property type="evidence" value="ECO:0007669"/>
    <property type="project" value="TreeGrafter"/>
</dbReference>
<evidence type="ECO:0000313" key="11">
    <source>
        <dbReference type="EMBL" id="ELP70799.1"/>
    </source>
</evidence>
<dbReference type="AlphaFoldDB" id="L7FHZ5"/>
<dbReference type="STRING" id="85558.T45_04309"/>